<evidence type="ECO:0000313" key="2">
    <source>
        <dbReference type="EMBL" id="VIP05382.1"/>
    </source>
</evidence>
<evidence type="ECO:0000256" key="1">
    <source>
        <dbReference type="SAM" id="Phobius"/>
    </source>
</evidence>
<keyword evidence="1" id="KW-0812">Transmembrane</keyword>
<dbReference type="EMBL" id="LR593887">
    <property type="protein sequence ID" value="VTS08120.1"/>
    <property type="molecule type" value="Genomic_DNA"/>
</dbReference>
<dbReference type="InParanoid" id="A0A6C2YX18"/>
<keyword evidence="1" id="KW-1133">Transmembrane helix</keyword>
<reference evidence="2" key="1">
    <citation type="submission" date="2019-04" db="EMBL/GenBank/DDBJ databases">
        <authorList>
            <consortium name="Science for Life Laboratories"/>
        </authorList>
    </citation>
    <scope>NUCLEOTIDE SEQUENCE</scope>
    <source>
        <strain evidence="2">MBLW1</strain>
    </source>
</reference>
<dbReference type="AlphaFoldDB" id="A0A6C2YX18"/>
<dbReference type="KEGG" id="tim:GMBLW1_38110"/>
<keyword evidence="1" id="KW-0472">Membrane</keyword>
<name>A0A6C2YX18_9BACT</name>
<dbReference type="EMBL" id="LR586016">
    <property type="protein sequence ID" value="VIP05382.1"/>
    <property type="molecule type" value="Genomic_DNA"/>
</dbReference>
<dbReference type="RefSeq" id="WP_162660463.1">
    <property type="nucleotide sequence ID" value="NZ_LR593887.1"/>
</dbReference>
<feature type="transmembrane region" description="Helical" evidence="1">
    <location>
        <begin position="278"/>
        <end position="296"/>
    </location>
</feature>
<evidence type="ECO:0000313" key="3">
    <source>
        <dbReference type="Proteomes" id="UP000464378"/>
    </source>
</evidence>
<proteinExistence type="predicted"/>
<organism evidence="2">
    <name type="scientific">Tuwongella immobilis</name>
    <dbReference type="NCBI Taxonomy" id="692036"/>
    <lineage>
        <taxon>Bacteria</taxon>
        <taxon>Pseudomonadati</taxon>
        <taxon>Planctomycetota</taxon>
        <taxon>Planctomycetia</taxon>
        <taxon>Gemmatales</taxon>
        <taxon>Gemmataceae</taxon>
        <taxon>Tuwongella</taxon>
    </lineage>
</organism>
<protein>
    <submittedName>
        <fullName evidence="2">Uncharacterized protein</fullName>
    </submittedName>
</protein>
<sequence>MTPWLLLLSLQLGASAQAVTEDTLREWAQNYRDSLVGTQFTFTHEDETDESDKILIQGAYASIPYQGGSLHRLETTWMVTNGDRKTTKTRVLLQRNDGFYEIEDNGQGWLLTQYIPEFAQPFKNYDISTDFDYISAPVSRLMTPFDSIFPHHSEFSYRSTLMPSSRTHHIQTKETPLGKQEATSLSDYWMEDGLIKKSIIRRASTNQTITRETVYQTLNGKKFPQEITTQNLVINPPLHSITRFSPVEVCTKDPSYFSLTQFGMPEAEGIDLGRPTPVWVWLLAAAAGLMLLALLFRTLQQRAIRKEST</sequence>
<keyword evidence="3" id="KW-1185">Reference proteome</keyword>
<gene>
    <name evidence="2" type="ORF">GMBLW1_38110</name>
</gene>
<accession>A0A6C2YX18</accession>
<dbReference type="Proteomes" id="UP000464378">
    <property type="component" value="Chromosome"/>
</dbReference>